<keyword evidence="3" id="KW-1185">Reference proteome</keyword>
<sequence>MSGDIRIVSPVPKSALLSLLRRRVTLKNIAAKNWTAHNWIRAAMVQWNHACFGVRGVSKCTGSNPVHGLSVDLTAIDKSGKTTSHEYYLLKKYEVLKGGGDFKLIRRWNANEDPIYFATMEDTFDIIKRAHTGTGHRGRNKKRSLTNSSHAARKVTSRSCILARRIPATRSERVEHLAE</sequence>
<name>A0A5B7DPU5_PORTR</name>
<evidence type="ECO:0000313" key="3">
    <source>
        <dbReference type="Proteomes" id="UP000324222"/>
    </source>
</evidence>
<evidence type="ECO:0000256" key="1">
    <source>
        <dbReference type="SAM" id="MobiDB-lite"/>
    </source>
</evidence>
<proteinExistence type="predicted"/>
<dbReference type="AlphaFoldDB" id="A0A5B7DPU5"/>
<dbReference type="Proteomes" id="UP000324222">
    <property type="component" value="Unassembled WGS sequence"/>
</dbReference>
<protein>
    <submittedName>
        <fullName evidence="2">Uncharacterized protein</fullName>
    </submittedName>
</protein>
<feature type="compositionally biased region" description="Basic residues" evidence="1">
    <location>
        <begin position="131"/>
        <end position="144"/>
    </location>
</feature>
<gene>
    <name evidence="2" type="ORF">E2C01_016274</name>
</gene>
<feature type="region of interest" description="Disordered" evidence="1">
    <location>
        <begin position="131"/>
        <end position="153"/>
    </location>
</feature>
<dbReference type="EMBL" id="VSRR010001181">
    <property type="protein sequence ID" value="MPC23235.1"/>
    <property type="molecule type" value="Genomic_DNA"/>
</dbReference>
<organism evidence="2 3">
    <name type="scientific">Portunus trituberculatus</name>
    <name type="common">Swimming crab</name>
    <name type="synonym">Neptunus trituberculatus</name>
    <dbReference type="NCBI Taxonomy" id="210409"/>
    <lineage>
        <taxon>Eukaryota</taxon>
        <taxon>Metazoa</taxon>
        <taxon>Ecdysozoa</taxon>
        <taxon>Arthropoda</taxon>
        <taxon>Crustacea</taxon>
        <taxon>Multicrustacea</taxon>
        <taxon>Malacostraca</taxon>
        <taxon>Eumalacostraca</taxon>
        <taxon>Eucarida</taxon>
        <taxon>Decapoda</taxon>
        <taxon>Pleocyemata</taxon>
        <taxon>Brachyura</taxon>
        <taxon>Eubrachyura</taxon>
        <taxon>Portunoidea</taxon>
        <taxon>Portunidae</taxon>
        <taxon>Portuninae</taxon>
        <taxon>Portunus</taxon>
    </lineage>
</organism>
<comment type="caution">
    <text evidence="2">The sequence shown here is derived from an EMBL/GenBank/DDBJ whole genome shotgun (WGS) entry which is preliminary data.</text>
</comment>
<evidence type="ECO:0000313" key="2">
    <source>
        <dbReference type="EMBL" id="MPC23235.1"/>
    </source>
</evidence>
<reference evidence="2 3" key="1">
    <citation type="submission" date="2019-05" db="EMBL/GenBank/DDBJ databases">
        <title>Another draft genome of Portunus trituberculatus and its Hox gene families provides insights of decapod evolution.</title>
        <authorList>
            <person name="Jeong J.-H."/>
            <person name="Song I."/>
            <person name="Kim S."/>
            <person name="Choi T."/>
            <person name="Kim D."/>
            <person name="Ryu S."/>
            <person name="Kim W."/>
        </authorList>
    </citation>
    <scope>NUCLEOTIDE SEQUENCE [LARGE SCALE GENOMIC DNA]</scope>
    <source>
        <tissue evidence="2">Muscle</tissue>
    </source>
</reference>
<accession>A0A5B7DPU5</accession>